<comment type="caution">
    <text evidence="1">The sequence shown here is derived from an EMBL/GenBank/DDBJ whole genome shotgun (WGS) entry which is preliminary data.</text>
</comment>
<dbReference type="EMBL" id="CACRXK020014137">
    <property type="protein sequence ID" value="CAB4026326.1"/>
    <property type="molecule type" value="Genomic_DNA"/>
</dbReference>
<dbReference type="Proteomes" id="UP001152795">
    <property type="component" value="Unassembled WGS sequence"/>
</dbReference>
<dbReference type="Gene3D" id="3.30.420.10">
    <property type="entry name" value="Ribonuclease H-like superfamily/Ribonuclease H"/>
    <property type="match status" value="1"/>
</dbReference>
<dbReference type="InterPro" id="IPR036397">
    <property type="entry name" value="RNaseH_sf"/>
</dbReference>
<organism evidence="1 2">
    <name type="scientific">Paramuricea clavata</name>
    <name type="common">Red gorgonian</name>
    <name type="synonym">Violescent sea-whip</name>
    <dbReference type="NCBI Taxonomy" id="317549"/>
    <lineage>
        <taxon>Eukaryota</taxon>
        <taxon>Metazoa</taxon>
        <taxon>Cnidaria</taxon>
        <taxon>Anthozoa</taxon>
        <taxon>Octocorallia</taxon>
        <taxon>Malacalcyonacea</taxon>
        <taxon>Plexauridae</taxon>
        <taxon>Paramuricea</taxon>
    </lineage>
</organism>
<reference evidence="1" key="1">
    <citation type="submission" date="2020-04" db="EMBL/GenBank/DDBJ databases">
        <authorList>
            <person name="Alioto T."/>
            <person name="Alioto T."/>
            <person name="Gomez Garrido J."/>
        </authorList>
    </citation>
    <scope>NUCLEOTIDE SEQUENCE</scope>
    <source>
        <strain evidence="1">A484AB</strain>
    </source>
</reference>
<evidence type="ECO:0000313" key="2">
    <source>
        <dbReference type="Proteomes" id="UP001152795"/>
    </source>
</evidence>
<accession>A0A6S7J386</accession>
<dbReference type="GO" id="GO:0003676">
    <property type="term" value="F:nucleic acid binding"/>
    <property type="evidence" value="ECO:0007669"/>
    <property type="project" value="InterPro"/>
</dbReference>
<dbReference type="PANTHER" id="PTHR47331">
    <property type="entry name" value="PHD-TYPE DOMAIN-CONTAINING PROTEIN"/>
    <property type="match status" value="1"/>
</dbReference>
<name>A0A6S7J386_PARCT</name>
<protein>
    <submittedName>
        <fullName evidence="1">Uncharacterized protein</fullName>
    </submittedName>
</protein>
<evidence type="ECO:0000313" key="1">
    <source>
        <dbReference type="EMBL" id="CAB4026326.1"/>
    </source>
</evidence>
<dbReference type="AlphaFoldDB" id="A0A6S7J386"/>
<gene>
    <name evidence="1" type="ORF">PACLA_8A082311</name>
</gene>
<keyword evidence="2" id="KW-1185">Reference proteome</keyword>
<dbReference type="OrthoDB" id="8046937at2759"/>
<feature type="non-terminal residue" evidence="1">
    <location>
        <position position="96"/>
    </location>
</feature>
<proteinExistence type="predicted"/>
<sequence length="96" mass="10642">MNVPHASHMGGVWERQIRTVRSVISALMTELGDQLDDETLRTLFTEAENIVNSRPLTADVSDPDSPEPITPMQLLTLKSKVVLPPPGQFSRPDVYS</sequence>
<dbReference type="PANTHER" id="PTHR47331:SF5">
    <property type="entry name" value="RIBONUCLEASE H"/>
    <property type="match status" value="1"/>
</dbReference>